<dbReference type="OrthoDB" id="1716531at2759"/>
<sequence>MDAILAIPPVTRILLGGIGIVSVSCALNIIGPYDVALLWPHVKRHYQVWRVVSSFMYAGSRMDLVFRVLFFYNMSSTLEKMGYVNDTADYAWSTMGIAVLILMINYVTSFPLLFQALLGSVLSQWAIHLPHMPVSIFGLIQVPGVYVPGAMLFLEAIVAGPEAAKIMLVGAVAAYVWHYIRSAPRAPRSRIDARLVAFLAKYVAPRLATPTWFREACGVVRERSTGYGTAFAPLRRGKATTTTGTSSSRRSWLGRGTSSRPAQPDRESIRRATEARLRANMS</sequence>
<feature type="transmembrane region" description="Helical" evidence="7">
    <location>
        <begin position="12"/>
        <end position="36"/>
    </location>
</feature>
<evidence type="ECO:0000256" key="5">
    <source>
        <dbReference type="ARBA" id="ARBA00022989"/>
    </source>
</evidence>
<dbReference type="SUPFAM" id="SSF144091">
    <property type="entry name" value="Rhomboid-like"/>
    <property type="match status" value="1"/>
</dbReference>
<dbReference type="VEuPathDB" id="FungiDB:Malapachy_2248"/>
<feature type="transmembrane region" description="Helical" evidence="7">
    <location>
        <begin position="163"/>
        <end position="180"/>
    </location>
</feature>
<evidence type="ECO:0000256" key="4">
    <source>
        <dbReference type="ARBA" id="ARBA00022824"/>
    </source>
</evidence>
<gene>
    <name evidence="9" type="ORF">Malapachy_2248</name>
</gene>
<dbReference type="InterPro" id="IPR007599">
    <property type="entry name" value="DER1"/>
</dbReference>
<keyword evidence="5 7" id="KW-1133">Transmembrane helix</keyword>
<feature type="transmembrane region" description="Helical" evidence="7">
    <location>
        <begin position="134"/>
        <end position="157"/>
    </location>
</feature>
<organism evidence="9 10">
    <name type="scientific">Malassezia pachydermatis</name>
    <dbReference type="NCBI Taxonomy" id="77020"/>
    <lineage>
        <taxon>Eukaryota</taxon>
        <taxon>Fungi</taxon>
        <taxon>Dikarya</taxon>
        <taxon>Basidiomycota</taxon>
        <taxon>Ustilaginomycotina</taxon>
        <taxon>Malasseziomycetes</taxon>
        <taxon>Malasseziales</taxon>
        <taxon>Malasseziaceae</taxon>
        <taxon>Malassezia</taxon>
    </lineage>
</organism>
<evidence type="ECO:0000256" key="8">
    <source>
        <dbReference type="SAM" id="MobiDB-lite"/>
    </source>
</evidence>
<dbReference type="InterPro" id="IPR035952">
    <property type="entry name" value="Rhomboid-like_sf"/>
</dbReference>
<dbReference type="GO" id="GO:0006950">
    <property type="term" value="P:response to stress"/>
    <property type="evidence" value="ECO:0007669"/>
    <property type="project" value="UniProtKB-ARBA"/>
</dbReference>
<comment type="function">
    <text evidence="7">May be involved in the degradation of misfolded endoplasmic reticulum (ER) luminal proteins.</text>
</comment>
<comment type="caution">
    <text evidence="9">The sequence shown here is derived from an EMBL/GenBank/DDBJ whole genome shotgun (WGS) entry which is preliminary data.</text>
</comment>
<name>A0A0N0RSG0_9BASI</name>
<dbReference type="AlphaFoldDB" id="A0A0N0RSG0"/>
<protein>
    <recommendedName>
        <fullName evidence="7">Derlin</fullName>
    </recommendedName>
</protein>
<comment type="similarity">
    <text evidence="2 7">Belongs to the derlin family.</text>
</comment>
<accession>A0A0N0RSG0</accession>
<dbReference type="GO" id="GO:0005789">
    <property type="term" value="C:endoplasmic reticulum membrane"/>
    <property type="evidence" value="ECO:0007669"/>
    <property type="project" value="UniProtKB-SubCell"/>
</dbReference>
<dbReference type="RefSeq" id="XP_017992854.1">
    <property type="nucleotide sequence ID" value="XM_018136740.1"/>
</dbReference>
<reference evidence="9 10" key="1">
    <citation type="submission" date="2015-07" db="EMBL/GenBank/DDBJ databases">
        <title>Draft Genome Sequence of Malassezia furfur CBS1878 and Malassezia pachydermatis CBS1879.</title>
        <authorList>
            <person name="Triana S."/>
            <person name="Ohm R."/>
            <person name="Gonzalez A."/>
            <person name="DeCock H."/>
            <person name="Restrepo S."/>
            <person name="Celis A."/>
        </authorList>
    </citation>
    <scope>NUCLEOTIDE SEQUENCE [LARGE SCALE GENOMIC DNA]</scope>
    <source>
        <strain evidence="9 10">CBS 1879</strain>
    </source>
</reference>
<evidence type="ECO:0000313" key="10">
    <source>
        <dbReference type="Proteomes" id="UP000037751"/>
    </source>
</evidence>
<evidence type="ECO:0000256" key="2">
    <source>
        <dbReference type="ARBA" id="ARBA00008917"/>
    </source>
</evidence>
<keyword evidence="4 7" id="KW-0256">Endoplasmic reticulum</keyword>
<dbReference type="GeneID" id="28728615"/>
<dbReference type="PANTHER" id="PTHR11009">
    <property type="entry name" value="DER1-LIKE PROTEIN, DERLIN"/>
    <property type="match status" value="1"/>
</dbReference>
<dbReference type="EMBL" id="LGAV01000002">
    <property type="protein sequence ID" value="KOS15222.1"/>
    <property type="molecule type" value="Genomic_DNA"/>
</dbReference>
<dbReference type="STRING" id="77020.A0A0N0RSG0"/>
<dbReference type="Pfam" id="PF04511">
    <property type="entry name" value="DER1"/>
    <property type="match status" value="1"/>
</dbReference>
<keyword evidence="6 7" id="KW-0472">Membrane</keyword>
<proteinExistence type="inferred from homology"/>
<comment type="subcellular location">
    <subcellularLocation>
        <location evidence="1 7">Endoplasmic reticulum membrane</location>
        <topology evidence="1 7">Multi-pass membrane protein</topology>
    </subcellularLocation>
</comment>
<keyword evidence="10" id="KW-1185">Reference proteome</keyword>
<evidence type="ECO:0000256" key="3">
    <source>
        <dbReference type="ARBA" id="ARBA00022692"/>
    </source>
</evidence>
<dbReference type="Proteomes" id="UP000037751">
    <property type="component" value="Unassembled WGS sequence"/>
</dbReference>
<keyword evidence="3 7" id="KW-0812">Transmembrane</keyword>
<evidence type="ECO:0000313" key="9">
    <source>
        <dbReference type="EMBL" id="KOS15222.1"/>
    </source>
</evidence>
<evidence type="ECO:0000256" key="1">
    <source>
        <dbReference type="ARBA" id="ARBA00004477"/>
    </source>
</evidence>
<evidence type="ECO:0000256" key="6">
    <source>
        <dbReference type="ARBA" id="ARBA00023136"/>
    </source>
</evidence>
<feature type="region of interest" description="Disordered" evidence="8">
    <location>
        <begin position="231"/>
        <end position="269"/>
    </location>
</feature>
<feature type="compositionally biased region" description="Low complexity" evidence="8">
    <location>
        <begin position="239"/>
        <end position="260"/>
    </location>
</feature>
<evidence type="ECO:0000256" key="7">
    <source>
        <dbReference type="RuleBase" id="RU363059"/>
    </source>
</evidence>
<feature type="transmembrane region" description="Helical" evidence="7">
    <location>
        <begin position="90"/>
        <end position="114"/>
    </location>
</feature>